<keyword evidence="2" id="KW-1185">Reference proteome</keyword>
<reference evidence="1 2" key="1">
    <citation type="submission" date="2017-04" db="EMBL/GenBank/DDBJ databases">
        <title>Draft genome sequence of Tuber borchii Vittad., a whitish edible truffle.</title>
        <authorList>
            <consortium name="DOE Joint Genome Institute"/>
            <person name="Murat C."/>
            <person name="Kuo A."/>
            <person name="Barry K.W."/>
            <person name="Clum A."/>
            <person name="Dockter R.B."/>
            <person name="Fauchery L."/>
            <person name="Iotti M."/>
            <person name="Kohler A."/>
            <person name="Labutti K."/>
            <person name="Lindquist E.A."/>
            <person name="Lipzen A."/>
            <person name="Ohm R.A."/>
            <person name="Wang M."/>
            <person name="Grigoriev I.V."/>
            <person name="Zambonelli A."/>
            <person name="Martin F.M."/>
        </authorList>
    </citation>
    <scope>NUCLEOTIDE SEQUENCE [LARGE SCALE GENOMIC DNA]</scope>
    <source>
        <strain evidence="1 2">Tbo3840</strain>
    </source>
</reference>
<dbReference type="EMBL" id="NESQ01000045">
    <property type="protein sequence ID" value="PUU81434.1"/>
    <property type="molecule type" value="Genomic_DNA"/>
</dbReference>
<comment type="caution">
    <text evidence="1">The sequence shown here is derived from an EMBL/GenBank/DDBJ whole genome shotgun (WGS) entry which is preliminary data.</text>
</comment>
<sequence>MSTYTPYHALSTTQTTGATLRTHTPLTQPPYMLPLNLTLEQYKSLRRLIKSQLTLDSPGLRGVQPPHLHAFNSWFAELMEHKIVPAFFSNEEGVYWGRSSSLITKAVRICVLRISTALRRNARVKEYLRRTTATSNKPTPTTTTTTTTTTPMEAMNSYCTYDTTNQQVQDDDFYPEARALSPEECLDSLGGLEEYMDGEGGDIEEYFSMLDGEFAQEFFWDGGFAFSDIMMEGGEYGNDGSGGTSSFTFGAEGGVV</sequence>
<evidence type="ECO:0000313" key="1">
    <source>
        <dbReference type="EMBL" id="PUU81434.1"/>
    </source>
</evidence>
<accession>A0A2T7A136</accession>
<organism evidence="1 2">
    <name type="scientific">Tuber borchii</name>
    <name type="common">White truffle</name>
    <dbReference type="NCBI Taxonomy" id="42251"/>
    <lineage>
        <taxon>Eukaryota</taxon>
        <taxon>Fungi</taxon>
        <taxon>Dikarya</taxon>
        <taxon>Ascomycota</taxon>
        <taxon>Pezizomycotina</taxon>
        <taxon>Pezizomycetes</taxon>
        <taxon>Pezizales</taxon>
        <taxon>Tuberaceae</taxon>
        <taxon>Tuber</taxon>
    </lineage>
</organism>
<dbReference type="AlphaFoldDB" id="A0A2T7A136"/>
<evidence type="ECO:0000313" key="2">
    <source>
        <dbReference type="Proteomes" id="UP000244722"/>
    </source>
</evidence>
<protein>
    <submittedName>
        <fullName evidence="1">Uncharacterized protein</fullName>
    </submittedName>
</protein>
<dbReference type="Proteomes" id="UP000244722">
    <property type="component" value="Unassembled WGS sequence"/>
</dbReference>
<name>A0A2T7A136_TUBBO</name>
<dbReference type="OrthoDB" id="10485626at2759"/>
<proteinExistence type="predicted"/>
<gene>
    <name evidence="1" type="ORF">B9Z19DRAFT_1122192</name>
</gene>